<reference evidence="3 4" key="1">
    <citation type="submission" date="2023-12" db="EMBL/GenBank/DDBJ databases">
        <title>A. evansii MAY27, complete genome.</title>
        <authorList>
            <person name="Wang Y."/>
        </authorList>
    </citation>
    <scope>NUCLEOTIDE SEQUENCE [LARGE SCALE GENOMIC DNA]</scope>
    <source>
        <strain evidence="3 4">MAY27</strain>
    </source>
</reference>
<sequence length="367" mass="40938">MTRPRTALVCLADTPWYHIVSRCVRRAFLCGKDHYTGRCFEHRRGWIVDRIGQLSAVFAIDVAAYAVMSNHFHLVVRVDAERATNWSRDEVLRRWTQLFDGPPAVRDFLAARSDTPTAVTLHVIDRLVEKYRSRLTDLSWFMRVLNESIARQANAEDDVTGRFWEGRFKSQALLDEQAILSAMAYVDLNPIRAQMADTPERSEFTSVAERIAEVARAPSAGSPTTVRPSVSPSSPESAADASDSADMPHGETRPASLPKQPLMPFDATARLSAAIPFAFDDYLEVIETAGRCVRPDKRGAIPRQTPRLLERLGIAPDQFITCATSLMRQFGSAVGAPRNLTQLCAARQVKYLRGMAAAKEMFQRKAA</sequence>
<proteinExistence type="predicted"/>
<feature type="compositionally biased region" description="Low complexity" evidence="1">
    <location>
        <begin position="228"/>
        <end position="245"/>
    </location>
</feature>
<evidence type="ECO:0000259" key="2">
    <source>
        <dbReference type="SMART" id="SM01321"/>
    </source>
</evidence>
<dbReference type="RefSeq" id="WP_407278824.1">
    <property type="nucleotide sequence ID" value="NZ_CP141259.1"/>
</dbReference>
<dbReference type="InterPro" id="IPR002686">
    <property type="entry name" value="Transposase_17"/>
</dbReference>
<dbReference type="Proteomes" id="UP001626593">
    <property type="component" value="Chromosome"/>
</dbReference>
<evidence type="ECO:0000256" key="1">
    <source>
        <dbReference type="SAM" id="MobiDB-lite"/>
    </source>
</evidence>
<evidence type="ECO:0000313" key="4">
    <source>
        <dbReference type="Proteomes" id="UP001626593"/>
    </source>
</evidence>
<dbReference type="PANTHER" id="PTHR34322:SF2">
    <property type="entry name" value="TRANSPOSASE IS200-LIKE DOMAIN-CONTAINING PROTEIN"/>
    <property type="match status" value="1"/>
</dbReference>
<dbReference type="SUPFAM" id="SSF143422">
    <property type="entry name" value="Transposase IS200-like"/>
    <property type="match status" value="1"/>
</dbReference>
<protein>
    <submittedName>
        <fullName evidence="3">Transposase</fullName>
    </submittedName>
</protein>
<feature type="region of interest" description="Disordered" evidence="1">
    <location>
        <begin position="215"/>
        <end position="261"/>
    </location>
</feature>
<name>A0ABZ1AKN4_AROEV</name>
<keyword evidence="4" id="KW-1185">Reference proteome</keyword>
<dbReference type="InterPro" id="IPR036515">
    <property type="entry name" value="Transposase_17_sf"/>
</dbReference>
<gene>
    <name evidence="3" type="ORF">U5817_21950</name>
</gene>
<dbReference type="SMART" id="SM01321">
    <property type="entry name" value="Y1_Tnp"/>
    <property type="match status" value="1"/>
</dbReference>
<dbReference type="EMBL" id="CP141259">
    <property type="protein sequence ID" value="WRL45834.1"/>
    <property type="molecule type" value="Genomic_DNA"/>
</dbReference>
<accession>A0ABZ1AKN4</accession>
<feature type="domain" description="Transposase IS200-like" evidence="2">
    <location>
        <begin position="12"/>
        <end position="189"/>
    </location>
</feature>
<evidence type="ECO:0000313" key="3">
    <source>
        <dbReference type="EMBL" id="WRL45834.1"/>
    </source>
</evidence>
<dbReference type="PANTHER" id="PTHR34322">
    <property type="entry name" value="TRANSPOSASE, Y1_TNP DOMAIN-CONTAINING"/>
    <property type="match status" value="1"/>
</dbReference>
<organism evidence="3 4">
    <name type="scientific">Aromatoleum evansii</name>
    <name type="common">Azoarcus evansii</name>
    <dbReference type="NCBI Taxonomy" id="59406"/>
    <lineage>
        <taxon>Bacteria</taxon>
        <taxon>Pseudomonadati</taxon>
        <taxon>Pseudomonadota</taxon>
        <taxon>Betaproteobacteria</taxon>
        <taxon>Rhodocyclales</taxon>
        <taxon>Rhodocyclaceae</taxon>
        <taxon>Aromatoleum</taxon>
    </lineage>
</organism>
<dbReference type="Gene3D" id="3.30.70.1290">
    <property type="entry name" value="Transposase IS200-like"/>
    <property type="match status" value="1"/>
</dbReference>